<evidence type="ECO:0000256" key="4">
    <source>
        <dbReference type="ARBA" id="ARBA00023136"/>
    </source>
</evidence>
<evidence type="ECO:0000313" key="8">
    <source>
        <dbReference type="Proteomes" id="UP000315700"/>
    </source>
</evidence>
<dbReference type="InterPro" id="IPR029052">
    <property type="entry name" value="Metallo-depent_PP-like"/>
</dbReference>
<dbReference type="GO" id="GO:0016020">
    <property type="term" value="C:membrane"/>
    <property type="evidence" value="ECO:0007669"/>
    <property type="project" value="GOC"/>
</dbReference>
<dbReference type="InterPro" id="IPR004843">
    <property type="entry name" value="Calcineurin-like_PHP"/>
</dbReference>
<dbReference type="EMBL" id="CP036271">
    <property type="protein sequence ID" value="QDT55430.1"/>
    <property type="molecule type" value="Genomic_DNA"/>
</dbReference>
<dbReference type="AlphaFoldDB" id="A0A517SH38"/>
<keyword evidence="3" id="KW-0479">Metal-binding</keyword>
<keyword evidence="8" id="KW-1185">Reference proteome</keyword>
<gene>
    <name evidence="7" type="ORF">Pan44_34730</name>
</gene>
<protein>
    <recommendedName>
        <fullName evidence="6">Calcineurin-like phosphoesterase domain-containing protein</fullName>
    </recommendedName>
</protein>
<dbReference type="GO" id="GO:0046872">
    <property type="term" value="F:metal ion binding"/>
    <property type="evidence" value="ECO:0007669"/>
    <property type="project" value="UniProtKB-KW"/>
</dbReference>
<dbReference type="PANTHER" id="PTHR34990">
    <property type="entry name" value="UDP-2,3-DIACYLGLUCOSAMINE HYDROLASE-RELATED"/>
    <property type="match status" value="1"/>
</dbReference>
<evidence type="ECO:0000313" key="7">
    <source>
        <dbReference type="EMBL" id="QDT55430.1"/>
    </source>
</evidence>
<dbReference type="Pfam" id="PF00149">
    <property type="entry name" value="Metallophos"/>
    <property type="match status" value="1"/>
</dbReference>
<evidence type="ECO:0000256" key="1">
    <source>
        <dbReference type="ARBA" id="ARBA00022475"/>
    </source>
</evidence>
<accession>A0A517SH38</accession>
<dbReference type="GO" id="GO:0008758">
    <property type="term" value="F:UDP-2,3-diacylglucosamine hydrolase activity"/>
    <property type="evidence" value="ECO:0007669"/>
    <property type="project" value="TreeGrafter"/>
</dbReference>
<dbReference type="Gene3D" id="3.60.21.10">
    <property type="match status" value="1"/>
</dbReference>
<reference evidence="7 8" key="1">
    <citation type="submission" date="2019-02" db="EMBL/GenBank/DDBJ databases">
        <title>Deep-cultivation of Planctomycetes and their phenomic and genomic characterization uncovers novel biology.</title>
        <authorList>
            <person name="Wiegand S."/>
            <person name="Jogler M."/>
            <person name="Boedeker C."/>
            <person name="Pinto D."/>
            <person name="Vollmers J."/>
            <person name="Rivas-Marin E."/>
            <person name="Kohn T."/>
            <person name="Peeters S.H."/>
            <person name="Heuer A."/>
            <person name="Rast P."/>
            <person name="Oberbeckmann S."/>
            <person name="Bunk B."/>
            <person name="Jeske O."/>
            <person name="Meyerdierks A."/>
            <person name="Storesund J.E."/>
            <person name="Kallscheuer N."/>
            <person name="Luecker S."/>
            <person name="Lage O.M."/>
            <person name="Pohl T."/>
            <person name="Merkel B.J."/>
            <person name="Hornburger P."/>
            <person name="Mueller R.-W."/>
            <person name="Bruemmer F."/>
            <person name="Labrenz M."/>
            <person name="Spormann A.M."/>
            <person name="Op den Camp H."/>
            <person name="Overmann J."/>
            <person name="Amann R."/>
            <person name="Jetten M.S.M."/>
            <person name="Mascher T."/>
            <person name="Medema M.H."/>
            <person name="Devos D.P."/>
            <person name="Kaster A.-K."/>
            <person name="Ovreas L."/>
            <person name="Rohde M."/>
            <person name="Galperin M.Y."/>
            <person name="Jogler C."/>
        </authorList>
    </citation>
    <scope>NUCLEOTIDE SEQUENCE [LARGE SCALE GENOMIC DNA]</scope>
    <source>
        <strain evidence="7 8">Pan44</strain>
    </source>
</reference>
<feature type="domain" description="Calcineurin-like phosphoesterase" evidence="6">
    <location>
        <begin position="3"/>
        <end position="202"/>
    </location>
</feature>
<proteinExistence type="predicted"/>
<keyword evidence="2" id="KW-0997">Cell inner membrane</keyword>
<sequence>MTRAAFVSDLHLFARRSHGHLHLPALQQASATANHFILGGDIFDFRWATLNQTAAIDSAISWLRDLAVLSPQCRFHFLLGNHDDHQGLVARLPTLAQELPNFAWHRFYLRLGSSLFLHGDAADRKLTAERLTRRRDTFRHYTPAPWRHDAYHWLLKTRIDQLVCRAAHPRRLVVRRLMCYLRDIEQGPEQGVRSVYFGHTHREIDGFRYNGLVFHNGGAPIGKARFRILQADIDDAP</sequence>
<name>A0A517SH38_9PLAN</name>
<dbReference type="KEGG" id="ccos:Pan44_34730"/>
<keyword evidence="5" id="KW-0464">Manganese</keyword>
<evidence type="ECO:0000256" key="5">
    <source>
        <dbReference type="ARBA" id="ARBA00023211"/>
    </source>
</evidence>
<evidence type="ECO:0000256" key="2">
    <source>
        <dbReference type="ARBA" id="ARBA00022519"/>
    </source>
</evidence>
<evidence type="ECO:0000256" key="3">
    <source>
        <dbReference type="ARBA" id="ARBA00022723"/>
    </source>
</evidence>
<evidence type="ECO:0000259" key="6">
    <source>
        <dbReference type="Pfam" id="PF00149"/>
    </source>
</evidence>
<dbReference type="InParanoid" id="A0A517SH38"/>
<dbReference type="GO" id="GO:0009245">
    <property type="term" value="P:lipid A biosynthetic process"/>
    <property type="evidence" value="ECO:0007669"/>
    <property type="project" value="TreeGrafter"/>
</dbReference>
<dbReference type="SUPFAM" id="SSF56300">
    <property type="entry name" value="Metallo-dependent phosphatases"/>
    <property type="match status" value="1"/>
</dbReference>
<dbReference type="Proteomes" id="UP000315700">
    <property type="component" value="Chromosome"/>
</dbReference>
<keyword evidence="4" id="KW-0472">Membrane</keyword>
<dbReference type="InterPro" id="IPR043461">
    <property type="entry name" value="LpxH-like"/>
</dbReference>
<keyword evidence="1" id="KW-1003">Cell membrane</keyword>
<organism evidence="7 8">
    <name type="scientific">Caulifigura coniformis</name>
    <dbReference type="NCBI Taxonomy" id="2527983"/>
    <lineage>
        <taxon>Bacteria</taxon>
        <taxon>Pseudomonadati</taxon>
        <taxon>Planctomycetota</taxon>
        <taxon>Planctomycetia</taxon>
        <taxon>Planctomycetales</taxon>
        <taxon>Planctomycetaceae</taxon>
        <taxon>Caulifigura</taxon>
    </lineage>
</organism>